<evidence type="ECO:0000313" key="5">
    <source>
        <dbReference type="EMBL" id="KWT71030.1"/>
    </source>
</evidence>
<dbReference type="Proteomes" id="UP000059074">
    <property type="component" value="Unassembled WGS sequence"/>
</dbReference>
<dbReference type="STRING" id="121290.APY04_0692"/>
<evidence type="ECO:0000313" key="6">
    <source>
        <dbReference type="Proteomes" id="UP000059074"/>
    </source>
</evidence>
<dbReference type="RefSeq" id="WP_068459659.1">
    <property type="nucleotide sequence ID" value="NZ_LMTR01000027.1"/>
</dbReference>
<dbReference type="Pfam" id="PF02861">
    <property type="entry name" value="Clp_N"/>
    <property type="match status" value="1"/>
</dbReference>
<feature type="compositionally biased region" description="Low complexity" evidence="3">
    <location>
        <begin position="312"/>
        <end position="325"/>
    </location>
</feature>
<dbReference type="AlphaFoldDB" id="A0A109BM42"/>
<name>A0A109BM42_HYPSL</name>
<organism evidence="5 6">
    <name type="scientific">Hyphomicrobium sulfonivorans</name>
    <dbReference type="NCBI Taxonomy" id="121290"/>
    <lineage>
        <taxon>Bacteria</taxon>
        <taxon>Pseudomonadati</taxon>
        <taxon>Pseudomonadota</taxon>
        <taxon>Alphaproteobacteria</taxon>
        <taxon>Hyphomicrobiales</taxon>
        <taxon>Hyphomicrobiaceae</taxon>
        <taxon>Hyphomicrobium</taxon>
    </lineage>
</organism>
<feature type="compositionally biased region" description="Pro residues" evidence="3">
    <location>
        <begin position="597"/>
        <end position="606"/>
    </location>
</feature>
<dbReference type="SUPFAM" id="SSF81923">
    <property type="entry name" value="Double Clp-N motif"/>
    <property type="match status" value="1"/>
</dbReference>
<evidence type="ECO:0000256" key="2">
    <source>
        <dbReference type="PROSITE-ProRule" id="PRU01251"/>
    </source>
</evidence>
<sequence length="813" mass="85628">MIADDLSRIAMSSGLAASLSRATDHARARGHIEVSLEHILLSLCDDPDAVLVLAASNVNVAELIGEVDGQLAGIPPHPDAQHTELGVSDDLRRILEAAAAAARGGRRREINGAIVLAAIVGDGKSLAAQVLGAQGMTFEGAIRALQARVSTPPPAQAASPAPDAESILASARERVQSRTVVPPVVARPGEPAAHSAPEPTPEDDDDHSEFANGEAQQDRDAFTAERGHDAYAAEEQDQDEAAGYADPADDHYADDPARDGFDAEYRDAQDRHGHVAAEPGFNAEREHHDSFDHGFDEPAEHQLPAAPPPAPRQVTQPEPGPRRGVAPPPPPDFSEFSGGPPPARREQGQEPVWASWPASEPEFTPDEASSRPPPRQPEPMDRMPSPASSQQQNRPSLPQQPTALPGGSAAPARGGDDDGYADEPGHSLRHQLPSDDGYPAFDRAVDGQQADRYDDFGSHREAAPGPHRADSGFVEADDYDEPPMPASAPFPPAVRPPPPAHTSAHHTSAHDGWAPPPAPPARASAPPSPLPTGAAGVRSPAPRPPMPSVPAAALPLDPSAGPQAYLRRSPAPPEPEHVRPGPPPLAPWPEPEAREPAPMPPAPVPPGRGEVVPFDKRQPRGGASAGPIAGAPMARAPRAEVGQLVENIPRVMRVSIPALIEVRIARADVQRLADGLQGGGAVYQHDVTITKAMSVRLRAPDGGFFIETASPETQWIEKSMLMSADDFASWRWHVTPRDTGRKRLQLIISARTVGADGLAAETALPDQVITVRVRTNYAQTATRWAGWGAAAIVGGLLAKFGEGVVSVIGSLIG</sequence>
<feature type="compositionally biased region" description="Basic and acidic residues" evidence="3">
    <location>
        <begin position="283"/>
        <end position="300"/>
    </location>
</feature>
<keyword evidence="6" id="KW-1185">Reference proteome</keyword>
<keyword evidence="2" id="KW-0677">Repeat</keyword>
<evidence type="ECO:0000256" key="3">
    <source>
        <dbReference type="SAM" id="MobiDB-lite"/>
    </source>
</evidence>
<feature type="compositionally biased region" description="Low complexity" evidence="3">
    <location>
        <begin position="620"/>
        <end position="634"/>
    </location>
</feature>
<dbReference type="Gene3D" id="1.10.1780.10">
    <property type="entry name" value="Clp, N-terminal domain"/>
    <property type="match status" value="1"/>
</dbReference>
<dbReference type="InterPro" id="IPR004176">
    <property type="entry name" value="Clp_R_N"/>
</dbReference>
<comment type="similarity">
    <text evidence="1">Belongs to the ClpA/ClpB family.</text>
</comment>
<dbReference type="OrthoDB" id="7930526at2"/>
<feature type="domain" description="Clp R" evidence="4">
    <location>
        <begin position="6"/>
        <end position="152"/>
    </location>
</feature>
<feature type="compositionally biased region" description="Basic and acidic residues" evidence="3">
    <location>
        <begin position="248"/>
        <end position="275"/>
    </location>
</feature>
<feature type="compositionally biased region" description="Basic and acidic residues" evidence="3">
    <location>
        <begin position="443"/>
        <end position="470"/>
    </location>
</feature>
<evidence type="ECO:0000256" key="1">
    <source>
        <dbReference type="ARBA" id="ARBA00008675"/>
    </source>
</evidence>
<feature type="compositionally biased region" description="Pro residues" evidence="3">
    <location>
        <begin position="482"/>
        <end position="500"/>
    </location>
</feature>
<feature type="region of interest" description="Disordered" evidence="3">
    <location>
        <begin position="173"/>
        <end position="634"/>
    </location>
</feature>
<proteinExistence type="inferred from homology"/>
<feature type="compositionally biased region" description="Basic and acidic residues" evidence="3">
    <location>
        <begin position="216"/>
        <end position="231"/>
    </location>
</feature>
<reference evidence="5 6" key="1">
    <citation type="submission" date="2015-10" db="EMBL/GenBank/DDBJ databases">
        <title>Transcriptomic analysis of a linuron degrading triple-species bacterial consortium.</title>
        <authorList>
            <person name="Albers P."/>
        </authorList>
    </citation>
    <scope>NUCLEOTIDE SEQUENCE [LARGE SCALE GENOMIC DNA]</scope>
    <source>
        <strain evidence="5 6">WDL6</strain>
    </source>
</reference>
<accession>A0A109BM42</accession>
<feature type="compositionally biased region" description="Pro residues" evidence="3">
    <location>
        <begin position="514"/>
        <end position="530"/>
    </location>
</feature>
<comment type="caution">
    <text evidence="5">The sequence shown here is derived from an EMBL/GenBank/DDBJ whole genome shotgun (WGS) entry which is preliminary data.</text>
</comment>
<gene>
    <name evidence="5" type="ORF">APY04_0692</name>
</gene>
<evidence type="ECO:0000259" key="4">
    <source>
        <dbReference type="PROSITE" id="PS51903"/>
    </source>
</evidence>
<dbReference type="EMBL" id="LMTR01000027">
    <property type="protein sequence ID" value="KWT71030.1"/>
    <property type="molecule type" value="Genomic_DNA"/>
</dbReference>
<feature type="compositionally biased region" description="Polar residues" evidence="3">
    <location>
        <begin position="386"/>
        <end position="402"/>
    </location>
</feature>
<dbReference type="PATRIC" id="fig|121290.4.peg.1164"/>
<feature type="compositionally biased region" description="Pro residues" evidence="3">
    <location>
        <begin position="580"/>
        <end position="590"/>
    </location>
</feature>
<dbReference type="InterPro" id="IPR036628">
    <property type="entry name" value="Clp_N_dom_sf"/>
</dbReference>
<protein>
    <recommendedName>
        <fullName evidence="4">Clp R domain-containing protein</fullName>
    </recommendedName>
</protein>
<dbReference type="PROSITE" id="PS51903">
    <property type="entry name" value="CLP_R"/>
    <property type="match status" value="1"/>
</dbReference>